<organism evidence="2 3">
    <name type="scientific">Romanomermis culicivorax</name>
    <name type="common">Nematode worm</name>
    <dbReference type="NCBI Taxonomy" id="13658"/>
    <lineage>
        <taxon>Eukaryota</taxon>
        <taxon>Metazoa</taxon>
        <taxon>Ecdysozoa</taxon>
        <taxon>Nematoda</taxon>
        <taxon>Enoplea</taxon>
        <taxon>Dorylaimia</taxon>
        <taxon>Mermithida</taxon>
        <taxon>Mermithoidea</taxon>
        <taxon>Mermithidae</taxon>
        <taxon>Romanomermis</taxon>
    </lineage>
</organism>
<feature type="compositionally biased region" description="Polar residues" evidence="1">
    <location>
        <begin position="39"/>
        <end position="56"/>
    </location>
</feature>
<evidence type="ECO:0000256" key="1">
    <source>
        <dbReference type="SAM" id="MobiDB-lite"/>
    </source>
</evidence>
<dbReference type="Proteomes" id="UP000887565">
    <property type="component" value="Unplaced"/>
</dbReference>
<name>A0A915L539_ROMCU</name>
<keyword evidence="2" id="KW-1185">Reference proteome</keyword>
<reference evidence="3" key="1">
    <citation type="submission" date="2022-11" db="UniProtKB">
        <authorList>
            <consortium name="WormBaseParasite"/>
        </authorList>
    </citation>
    <scope>IDENTIFICATION</scope>
</reference>
<accession>A0A915L539</accession>
<proteinExistence type="predicted"/>
<feature type="region of interest" description="Disordered" evidence="1">
    <location>
        <begin position="1"/>
        <end position="63"/>
    </location>
</feature>
<sequence length="63" mass="6967">MCMMNEPHTRCTPLPSTSHTERGKMRSECTTRGREQHAQQEAPQTAGQPSSTTGVTVQPKVKQ</sequence>
<dbReference type="WBParaSite" id="nRc.2.0.1.t46169-RA">
    <property type="protein sequence ID" value="nRc.2.0.1.t46169-RA"/>
    <property type="gene ID" value="nRc.2.0.1.g46169"/>
</dbReference>
<evidence type="ECO:0000313" key="3">
    <source>
        <dbReference type="WBParaSite" id="nRc.2.0.1.t46169-RA"/>
    </source>
</evidence>
<protein>
    <submittedName>
        <fullName evidence="3">Uncharacterized protein</fullName>
    </submittedName>
</protein>
<dbReference type="AlphaFoldDB" id="A0A915L539"/>
<feature type="compositionally biased region" description="Basic and acidic residues" evidence="1">
    <location>
        <begin position="19"/>
        <end position="38"/>
    </location>
</feature>
<evidence type="ECO:0000313" key="2">
    <source>
        <dbReference type="Proteomes" id="UP000887565"/>
    </source>
</evidence>